<proteinExistence type="predicted"/>
<reference evidence="3 4" key="1">
    <citation type="submission" date="2016-04" db="EMBL/GenBank/DDBJ databases">
        <title>Genome sequence of Methanobrevibacter filiformis DSM 11501.</title>
        <authorList>
            <person name="Poehlein A."/>
            <person name="Seedorf H."/>
            <person name="Daniel R."/>
        </authorList>
    </citation>
    <scope>NUCLEOTIDE SEQUENCE [LARGE SCALE GENOMIC DNA]</scope>
    <source>
        <strain evidence="3 4">DSM 11501</strain>
    </source>
</reference>
<dbReference type="EMBL" id="LWMT01000295">
    <property type="protein sequence ID" value="KZX09880.1"/>
    <property type="molecule type" value="Genomic_DNA"/>
</dbReference>
<feature type="region of interest" description="Disordered" evidence="1">
    <location>
        <begin position="87"/>
        <end position="140"/>
    </location>
</feature>
<keyword evidence="2" id="KW-1133">Transmembrane helix</keyword>
<evidence type="ECO:0000313" key="3">
    <source>
        <dbReference type="EMBL" id="KZX09880.1"/>
    </source>
</evidence>
<feature type="compositionally biased region" description="Basic and acidic residues" evidence="1">
    <location>
        <begin position="117"/>
        <end position="126"/>
    </location>
</feature>
<organism evidence="3 4">
    <name type="scientific">Methanobrevibacter filiformis</name>
    <dbReference type="NCBI Taxonomy" id="55758"/>
    <lineage>
        <taxon>Archaea</taxon>
        <taxon>Methanobacteriati</taxon>
        <taxon>Methanobacteriota</taxon>
        <taxon>Methanomada group</taxon>
        <taxon>Methanobacteria</taxon>
        <taxon>Methanobacteriales</taxon>
        <taxon>Methanobacteriaceae</taxon>
        <taxon>Methanobrevibacter</taxon>
    </lineage>
</organism>
<dbReference type="PATRIC" id="fig|55758.3.peg.2176"/>
<feature type="transmembrane region" description="Helical" evidence="2">
    <location>
        <begin position="237"/>
        <end position="254"/>
    </location>
</feature>
<accession>A0A162FH61</accession>
<comment type="caution">
    <text evidence="3">The sequence shown here is derived from an EMBL/GenBank/DDBJ whole genome shotgun (WGS) entry which is preliminary data.</text>
</comment>
<evidence type="ECO:0000313" key="4">
    <source>
        <dbReference type="Proteomes" id="UP000077066"/>
    </source>
</evidence>
<evidence type="ECO:0000256" key="2">
    <source>
        <dbReference type="SAM" id="Phobius"/>
    </source>
</evidence>
<keyword evidence="2" id="KW-0472">Membrane</keyword>
<feature type="compositionally biased region" description="Low complexity" evidence="1">
    <location>
        <begin position="87"/>
        <end position="116"/>
    </location>
</feature>
<sequence>MILYVFLYGGENMMSKKDDKKKNSKSVSSSNSDKLSKFGVWTVRASLIICMIFIISSTSAADLVIGLDDFDTNSSLSSNVKNISGNNSNINTSIKINDSNSKNNSVNDSNKNSSNKSDTKSKDDSNVKSTSNDLDDSNNKANVYGGGYEIVSYNSDNVVDTPSKTSVAGVQRDYNSSNLSNSDELASDESSDYYNITAVYGGDSNNSASSDSSVLEVVKNSNHTNGISKDVNMKSTGVQLIGIVISLFLIALTYRKK</sequence>
<dbReference type="AlphaFoldDB" id="A0A162FH61"/>
<gene>
    <name evidence="3" type="ORF">MBFIL_19550</name>
</gene>
<evidence type="ECO:0000256" key="1">
    <source>
        <dbReference type="SAM" id="MobiDB-lite"/>
    </source>
</evidence>
<dbReference type="Proteomes" id="UP000077066">
    <property type="component" value="Unassembled WGS sequence"/>
</dbReference>
<protein>
    <submittedName>
        <fullName evidence="3">Uncharacterized protein</fullName>
    </submittedName>
</protein>
<keyword evidence="2" id="KW-0812">Transmembrane</keyword>
<name>A0A162FH61_9EURY</name>
<keyword evidence="4" id="KW-1185">Reference proteome</keyword>